<organism evidence="2 3">
    <name type="scientific">Sphingobium yanoikuyae</name>
    <name type="common">Sphingomonas yanoikuyae</name>
    <dbReference type="NCBI Taxonomy" id="13690"/>
    <lineage>
        <taxon>Bacteria</taxon>
        <taxon>Pseudomonadati</taxon>
        <taxon>Pseudomonadota</taxon>
        <taxon>Alphaproteobacteria</taxon>
        <taxon>Sphingomonadales</taxon>
        <taxon>Sphingomonadaceae</taxon>
        <taxon>Sphingobium</taxon>
    </lineage>
</organism>
<keyword evidence="1" id="KW-1133">Transmembrane helix</keyword>
<feature type="transmembrane region" description="Helical" evidence="1">
    <location>
        <begin position="128"/>
        <end position="148"/>
    </location>
</feature>
<proteinExistence type="predicted"/>
<accession>A0A6P1GDB0</accession>
<evidence type="ECO:0000313" key="3">
    <source>
        <dbReference type="Proteomes" id="UP000464086"/>
    </source>
</evidence>
<dbReference type="Proteomes" id="UP000464086">
    <property type="component" value="Chromosome"/>
</dbReference>
<feature type="transmembrane region" description="Helical" evidence="1">
    <location>
        <begin position="101"/>
        <end position="122"/>
    </location>
</feature>
<keyword evidence="1" id="KW-0812">Transmembrane</keyword>
<protein>
    <submittedName>
        <fullName evidence="2">Uncharacterized protein</fullName>
    </submittedName>
</protein>
<evidence type="ECO:0000256" key="1">
    <source>
        <dbReference type="SAM" id="Phobius"/>
    </source>
</evidence>
<evidence type="ECO:0000313" key="2">
    <source>
        <dbReference type="EMBL" id="QHD66330.1"/>
    </source>
</evidence>
<dbReference type="AlphaFoldDB" id="A0A6P1GDB0"/>
<keyword evidence="1" id="KW-0472">Membrane</keyword>
<gene>
    <name evidence="2" type="ORF">GS397_04070</name>
</gene>
<sequence>MHNANMTSARPNLIAMLERVADGGDVTAHELDKAIPDPPVLDEREKVAWEELSHWADDDDIRAKDAKYAASKREWMRGHLSTLRDVDWHPHPPSSRQRIKVGIWLALFLIGEASYQLGWGIFGGYDKQVSIALLFIGLWIMLPMFGSLKRH</sequence>
<dbReference type="RefSeq" id="WP_159365739.1">
    <property type="nucleotide sequence ID" value="NZ_CP047218.1"/>
</dbReference>
<reference evidence="2 3" key="1">
    <citation type="submission" date="2019-12" db="EMBL/GenBank/DDBJ databases">
        <title>Functional and genomic insights into the Sphingobium yanoikuyae YC-JY1, a bacterium efficiently degrading bisphenol A.</title>
        <authorList>
            <person name="Jia Y."/>
            <person name="Li X."/>
            <person name="Wang J."/>
            <person name="Eltoukhy A."/>
            <person name="Lamraoui I."/>
            <person name="Yan Y."/>
        </authorList>
    </citation>
    <scope>NUCLEOTIDE SEQUENCE [LARGE SCALE GENOMIC DNA]</scope>
    <source>
        <strain evidence="2 3">YC-JY1</strain>
    </source>
</reference>
<dbReference type="EMBL" id="CP047218">
    <property type="protein sequence ID" value="QHD66330.1"/>
    <property type="molecule type" value="Genomic_DNA"/>
</dbReference>
<name>A0A6P1GDB0_SPHYA</name>